<dbReference type="EMBL" id="JAIVFP010000001">
    <property type="protein sequence ID" value="MCI4681953.1"/>
    <property type="molecule type" value="Genomic_DNA"/>
</dbReference>
<dbReference type="InterPro" id="IPR011104">
    <property type="entry name" value="Hpr_kin/Pase_C"/>
</dbReference>
<dbReference type="Gene3D" id="3.40.50.300">
    <property type="entry name" value="P-loop containing nucleotide triphosphate hydrolases"/>
    <property type="match status" value="1"/>
</dbReference>
<organism evidence="2 3">
    <name type="scientific">Candidatus Rhodoblastus alkanivorans</name>
    <dbReference type="NCBI Taxonomy" id="2954117"/>
    <lineage>
        <taxon>Bacteria</taxon>
        <taxon>Pseudomonadati</taxon>
        <taxon>Pseudomonadota</taxon>
        <taxon>Alphaproteobacteria</taxon>
        <taxon>Hyphomicrobiales</taxon>
        <taxon>Rhodoblastaceae</taxon>
        <taxon>Rhodoblastus</taxon>
    </lineage>
</organism>
<keyword evidence="2" id="KW-0808">Transferase</keyword>
<dbReference type="Proteomes" id="UP001139104">
    <property type="component" value="Unassembled WGS sequence"/>
</dbReference>
<dbReference type="RefSeq" id="WP_243065989.1">
    <property type="nucleotide sequence ID" value="NZ_JAIVFK010000049.1"/>
</dbReference>
<feature type="domain" description="HPr kinase/phosphorylase C-terminal" evidence="1">
    <location>
        <begin position="5"/>
        <end position="135"/>
    </location>
</feature>
<protein>
    <submittedName>
        <fullName evidence="2">HPr kinase/phosphatase C-terminal domain-containing protein</fullName>
    </submittedName>
</protein>
<evidence type="ECO:0000313" key="3">
    <source>
        <dbReference type="Proteomes" id="UP001139104"/>
    </source>
</evidence>
<evidence type="ECO:0000313" key="2">
    <source>
        <dbReference type="EMBL" id="MCI4681953.1"/>
    </source>
</evidence>
<dbReference type="CDD" id="cd01918">
    <property type="entry name" value="HprK_C"/>
    <property type="match status" value="1"/>
</dbReference>
<reference evidence="2" key="1">
    <citation type="journal article" date="2022" name="ISME J.">
        <title>Identification of active gaseous-alkane degraders at natural gas seeps.</title>
        <authorList>
            <person name="Farhan Ul Haque M."/>
            <person name="Hernandez M."/>
            <person name="Crombie A.T."/>
            <person name="Murrell J.C."/>
        </authorList>
    </citation>
    <scope>NUCLEOTIDE SEQUENCE</scope>
    <source>
        <strain evidence="2">PC2</strain>
    </source>
</reference>
<name>A0ABS9Z2X2_9HYPH</name>
<accession>A0ABS9Z2X2</accession>
<dbReference type="SUPFAM" id="SSF53795">
    <property type="entry name" value="PEP carboxykinase-like"/>
    <property type="match status" value="1"/>
</dbReference>
<comment type="caution">
    <text evidence="2">The sequence shown here is derived from an EMBL/GenBank/DDBJ whole genome shotgun (WGS) entry which is preliminary data.</text>
</comment>
<keyword evidence="3" id="KW-1185">Reference proteome</keyword>
<sequence length="144" mass="15620">MALGEKGVLIRGRSGVGKSSLALALVDAWRRRGDFARLVGDDCVLARIRGGRAVLSPHHAVAGLAEWRGIGLLPQDFEQNAVLALIVDLESDQERADCSRMPESNELTCDFHGLRDIPLLRLPARATERSVAAIVAFLHEVSTN</sequence>
<keyword evidence="2" id="KW-0418">Kinase</keyword>
<dbReference type="Pfam" id="PF07475">
    <property type="entry name" value="Hpr_kinase_C"/>
    <property type="match status" value="1"/>
</dbReference>
<dbReference type="InterPro" id="IPR027417">
    <property type="entry name" value="P-loop_NTPase"/>
</dbReference>
<dbReference type="GO" id="GO:0016301">
    <property type="term" value="F:kinase activity"/>
    <property type="evidence" value="ECO:0007669"/>
    <property type="project" value="UniProtKB-KW"/>
</dbReference>
<proteinExistence type="predicted"/>
<gene>
    <name evidence="2" type="ORF">K2U94_04105</name>
</gene>
<evidence type="ECO:0000259" key="1">
    <source>
        <dbReference type="Pfam" id="PF07475"/>
    </source>
</evidence>